<dbReference type="RefSeq" id="WP_169422991.1">
    <property type="nucleotide sequence ID" value="NZ_JABBFX010000006.1"/>
</dbReference>
<sequence length="164" mass="18443">MPSYEDRLERYFRGSPSVPRQPALATRLLFHAVYNLERRIEEVVAPFGLSMREYLALAILNTRGGEAIQPSELSASLDATRTQITRLLDGLEQRSLIKRKPKVEDRRGLELELTAAGRKLFAQASPAMHEAYRSWWSGFEPAALDGMIQGLRALNKATADEGEE</sequence>
<evidence type="ECO:0000313" key="5">
    <source>
        <dbReference type="EMBL" id="NML48661.1"/>
    </source>
</evidence>
<feature type="domain" description="HTH marR-type" evidence="4">
    <location>
        <begin position="22"/>
        <end position="156"/>
    </location>
</feature>
<reference evidence="5 6" key="1">
    <citation type="submission" date="2020-04" db="EMBL/GenBank/DDBJ databases">
        <title>Ramlibacter sp. G-1-2-2 isolated from soil.</title>
        <authorList>
            <person name="Dahal R.H."/>
        </authorList>
    </citation>
    <scope>NUCLEOTIDE SEQUENCE [LARGE SCALE GENOMIC DNA]</scope>
    <source>
        <strain evidence="5 6">G-1-2-2</strain>
    </source>
</reference>
<evidence type="ECO:0000256" key="1">
    <source>
        <dbReference type="ARBA" id="ARBA00023015"/>
    </source>
</evidence>
<dbReference type="InterPro" id="IPR039422">
    <property type="entry name" value="MarR/SlyA-like"/>
</dbReference>
<keyword evidence="6" id="KW-1185">Reference proteome</keyword>
<dbReference type="InterPro" id="IPR023187">
    <property type="entry name" value="Tscrpt_reg_MarR-type_CS"/>
</dbReference>
<evidence type="ECO:0000313" key="6">
    <source>
        <dbReference type="Proteomes" id="UP000541185"/>
    </source>
</evidence>
<dbReference type="SMART" id="SM00347">
    <property type="entry name" value="HTH_MARR"/>
    <property type="match status" value="1"/>
</dbReference>
<dbReference type="GO" id="GO:0006950">
    <property type="term" value="P:response to stress"/>
    <property type="evidence" value="ECO:0007669"/>
    <property type="project" value="TreeGrafter"/>
</dbReference>
<dbReference type="PANTHER" id="PTHR33164">
    <property type="entry name" value="TRANSCRIPTIONAL REGULATOR, MARR FAMILY"/>
    <property type="match status" value="1"/>
</dbReference>
<accession>A0A848HH59</accession>
<dbReference type="InterPro" id="IPR036388">
    <property type="entry name" value="WH-like_DNA-bd_sf"/>
</dbReference>
<dbReference type="GO" id="GO:0003677">
    <property type="term" value="F:DNA binding"/>
    <property type="evidence" value="ECO:0007669"/>
    <property type="project" value="UniProtKB-KW"/>
</dbReference>
<comment type="caution">
    <text evidence="5">The sequence shown here is derived from an EMBL/GenBank/DDBJ whole genome shotgun (WGS) entry which is preliminary data.</text>
</comment>
<keyword evidence="1" id="KW-0805">Transcription regulation</keyword>
<dbReference type="PROSITE" id="PS50995">
    <property type="entry name" value="HTH_MARR_2"/>
    <property type="match status" value="1"/>
</dbReference>
<dbReference type="PROSITE" id="PS01117">
    <property type="entry name" value="HTH_MARR_1"/>
    <property type="match status" value="1"/>
</dbReference>
<dbReference type="SUPFAM" id="SSF46785">
    <property type="entry name" value="Winged helix' DNA-binding domain"/>
    <property type="match status" value="1"/>
</dbReference>
<dbReference type="AlphaFoldDB" id="A0A848HH59"/>
<evidence type="ECO:0000256" key="3">
    <source>
        <dbReference type="ARBA" id="ARBA00023163"/>
    </source>
</evidence>
<dbReference type="InterPro" id="IPR036390">
    <property type="entry name" value="WH_DNA-bd_sf"/>
</dbReference>
<gene>
    <name evidence="5" type="ORF">HHL11_33305</name>
</gene>
<dbReference type="Proteomes" id="UP000541185">
    <property type="component" value="Unassembled WGS sequence"/>
</dbReference>
<dbReference type="Gene3D" id="1.10.10.10">
    <property type="entry name" value="Winged helix-like DNA-binding domain superfamily/Winged helix DNA-binding domain"/>
    <property type="match status" value="1"/>
</dbReference>
<dbReference type="PRINTS" id="PR00598">
    <property type="entry name" value="HTHMARR"/>
</dbReference>
<dbReference type="Pfam" id="PF01047">
    <property type="entry name" value="MarR"/>
    <property type="match status" value="1"/>
</dbReference>
<dbReference type="EMBL" id="JABBFX010000006">
    <property type="protein sequence ID" value="NML48661.1"/>
    <property type="molecule type" value="Genomic_DNA"/>
</dbReference>
<organism evidence="5 6">
    <name type="scientific">Ramlibacter agri</name>
    <dbReference type="NCBI Taxonomy" id="2728837"/>
    <lineage>
        <taxon>Bacteria</taxon>
        <taxon>Pseudomonadati</taxon>
        <taxon>Pseudomonadota</taxon>
        <taxon>Betaproteobacteria</taxon>
        <taxon>Burkholderiales</taxon>
        <taxon>Comamonadaceae</taxon>
        <taxon>Ramlibacter</taxon>
    </lineage>
</organism>
<proteinExistence type="predicted"/>
<dbReference type="GO" id="GO:0003700">
    <property type="term" value="F:DNA-binding transcription factor activity"/>
    <property type="evidence" value="ECO:0007669"/>
    <property type="project" value="InterPro"/>
</dbReference>
<evidence type="ECO:0000259" key="4">
    <source>
        <dbReference type="PROSITE" id="PS50995"/>
    </source>
</evidence>
<keyword evidence="3" id="KW-0804">Transcription</keyword>
<protein>
    <submittedName>
        <fullName evidence="5">MarR family transcriptional regulator</fullName>
    </submittedName>
</protein>
<keyword evidence="2" id="KW-0238">DNA-binding</keyword>
<name>A0A848HH59_9BURK</name>
<evidence type="ECO:0000256" key="2">
    <source>
        <dbReference type="ARBA" id="ARBA00023125"/>
    </source>
</evidence>
<dbReference type="InterPro" id="IPR000835">
    <property type="entry name" value="HTH_MarR-typ"/>
</dbReference>
<dbReference type="PANTHER" id="PTHR33164:SF101">
    <property type="entry name" value="TRANSCRIPTIONAL REPRESSOR MPRA"/>
    <property type="match status" value="1"/>
</dbReference>